<feature type="domain" description="AAA" evidence="19">
    <location>
        <begin position="562"/>
        <end position="699"/>
    </location>
</feature>
<evidence type="ECO:0000256" key="9">
    <source>
        <dbReference type="ARBA" id="ARBA00022741"/>
    </source>
</evidence>
<dbReference type="EC" id="2.7.10.2" evidence="4"/>
<dbReference type="RefSeq" id="WP_090220831.1">
    <property type="nucleotide sequence ID" value="NZ_FMWG01000013.1"/>
</dbReference>
<dbReference type="InterPro" id="IPR032807">
    <property type="entry name" value="GNVR"/>
</dbReference>
<dbReference type="SUPFAM" id="SSF52540">
    <property type="entry name" value="P-loop containing nucleoside triphosphate hydrolases"/>
    <property type="match status" value="1"/>
</dbReference>
<evidence type="ECO:0000256" key="1">
    <source>
        <dbReference type="ARBA" id="ARBA00004429"/>
    </source>
</evidence>
<dbReference type="NCBIfam" id="TIGR01007">
    <property type="entry name" value="eps_fam"/>
    <property type="match status" value="1"/>
</dbReference>
<evidence type="ECO:0000256" key="7">
    <source>
        <dbReference type="ARBA" id="ARBA00022679"/>
    </source>
</evidence>
<evidence type="ECO:0000259" key="19">
    <source>
        <dbReference type="Pfam" id="PF13614"/>
    </source>
</evidence>
<dbReference type="OrthoDB" id="230260at2"/>
<evidence type="ECO:0000256" key="11">
    <source>
        <dbReference type="ARBA" id="ARBA00022840"/>
    </source>
</evidence>
<feature type="coiled-coil region" evidence="16">
    <location>
        <begin position="239"/>
        <end position="288"/>
    </location>
</feature>
<keyword evidence="11" id="KW-0067">ATP-binding</keyword>
<dbReference type="GO" id="GO:0004715">
    <property type="term" value="F:non-membrane spanning protein tyrosine kinase activity"/>
    <property type="evidence" value="ECO:0007669"/>
    <property type="project" value="UniProtKB-EC"/>
</dbReference>
<keyword evidence="22" id="KW-1185">Reference proteome</keyword>
<dbReference type="InterPro" id="IPR025669">
    <property type="entry name" value="AAA_dom"/>
</dbReference>
<evidence type="ECO:0000256" key="17">
    <source>
        <dbReference type="SAM" id="Phobius"/>
    </source>
</evidence>
<dbReference type="Proteomes" id="UP000198767">
    <property type="component" value="Unassembled WGS sequence"/>
</dbReference>
<proteinExistence type="inferred from homology"/>
<evidence type="ECO:0000256" key="10">
    <source>
        <dbReference type="ARBA" id="ARBA00022777"/>
    </source>
</evidence>
<feature type="domain" description="Tyrosine-protein kinase G-rich" evidence="20">
    <location>
        <begin position="411"/>
        <end position="484"/>
    </location>
</feature>
<dbReference type="InterPro" id="IPR027417">
    <property type="entry name" value="P-loop_NTPase"/>
</dbReference>
<evidence type="ECO:0000259" key="18">
    <source>
        <dbReference type="Pfam" id="PF02706"/>
    </source>
</evidence>
<dbReference type="Gene3D" id="3.40.50.300">
    <property type="entry name" value="P-loop containing nucleotide triphosphate hydrolases"/>
    <property type="match status" value="1"/>
</dbReference>
<evidence type="ECO:0000256" key="5">
    <source>
        <dbReference type="ARBA" id="ARBA00022475"/>
    </source>
</evidence>
<evidence type="ECO:0000256" key="3">
    <source>
        <dbReference type="ARBA" id="ARBA00008883"/>
    </source>
</evidence>
<dbReference type="Pfam" id="PF13807">
    <property type="entry name" value="GNVR"/>
    <property type="match status" value="1"/>
</dbReference>
<evidence type="ECO:0000313" key="21">
    <source>
        <dbReference type="EMBL" id="SCZ71979.1"/>
    </source>
</evidence>
<organism evidence="21 22">
    <name type="scientific">Epibacterium ulvae</name>
    <dbReference type="NCBI Taxonomy" id="1156985"/>
    <lineage>
        <taxon>Bacteria</taxon>
        <taxon>Pseudomonadati</taxon>
        <taxon>Pseudomonadota</taxon>
        <taxon>Alphaproteobacteria</taxon>
        <taxon>Rhodobacterales</taxon>
        <taxon>Roseobacteraceae</taxon>
        <taxon>Epibacterium</taxon>
    </lineage>
</organism>
<evidence type="ECO:0000256" key="14">
    <source>
        <dbReference type="ARBA" id="ARBA00023137"/>
    </source>
</evidence>
<evidence type="ECO:0000259" key="20">
    <source>
        <dbReference type="Pfam" id="PF13807"/>
    </source>
</evidence>
<keyword evidence="10" id="KW-0418">Kinase</keyword>
<evidence type="ECO:0000256" key="4">
    <source>
        <dbReference type="ARBA" id="ARBA00011903"/>
    </source>
</evidence>
<evidence type="ECO:0000256" key="12">
    <source>
        <dbReference type="ARBA" id="ARBA00022989"/>
    </source>
</evidence>
<name>A0A1G5RFC2_9RHOB</name>
<dbReference type="EMBL" id="FMWG01000013">
    <property type="protein sequence ID" value="SCZ71979.1"/>
    <property type="molecule type" value="Genomic_DNA"/>
</dbReference>
<comment type="similarity">
    <text evidence="3">Belongs to the etk/wzc family.</text>
</comment>
<dbReference type="PANTHER" id="PTHR32309:SF13">
    <property type="entry name" value="FERRIC ENTEROBACTIN TRANSPORT PROTEIN FEPE"/>
    <property type="match status" value="1"/>
</dbReference>
<reference evidence="21 22" key="1">
    <citation type="submission" date="2016-10" db="EMBL/GenBank/DDBJ databases">
        <authorList>
            <person name="de Groot N.N."/>
        </authorList>
    </citation>
    <scope>NUCLEOTIDE SEQUENCE [LARGE SCALE GENOMIC DNA]</scope>
    <source>
        <strain evidence="21 22">U95</strain>
    </source>
</reference>
<sequence>MTKAASNISNHVDDSGRGLRMLFGMLWRGRMIIGICVALGAVFGVMSASQIEPRYRAHGKVMFDVQQANVLNMEDMLLASPLFDSSALENQIQILSSTALIERVIDELELDKDPEFNPLLRVEKPSALDKVRDLVDVGATLDALRQRLSGAVPAQDEQQNTTARDRSHLVRLAVISNVRKGLSFRPVGRSRVIQIAFMSDNRATAAKIVNTVAEKYILDQQETKQEAARAATVWLAERVDELRLSVQTAEEAIETARSEISDRTGQTLEVTQQQLEALNLEFAATQAALSRQEVLYNRLTDFLAQSTDFGTVSEFRDSPLIQQYRIQLEDLLSEQSILRASYPEGHPSLQQVSEDITTVQTSMAQEAQRIATSAGLDLQGIRAQEASLLAEVRRLEKLALEQTRSEVDLRQLSREAEASRVLYESFLARLQATAAQEDLHEADARILTRAEIPLFPQSQSKSLVLTMFSMIGAIIGVGIVFIRTLVNTTFRSLGQLELVTGQHLLGVLPFVGRYKTRVRVFQYLLNKPNSVLAEAIRNLRTSILMSNVDHPPKVLMFTSSVPGEGKTTTAVMTALTSQQMGKSTIIVDCDMRRPDLSQFFTSPHGNNGLIAALHDDAPLEEAVFQDPETGLHVLMTETGGRSARVNAADVLSSQKFNDLIERLTETYDLVILDTPPTLAVTDARIISKRVDSVIYAVRWGSTARGAVVEGLKELESVGAPISGVLMTMMDVKKSGRFSYNETGYYRSTFKNSYVKP</sequence>
<comment type="similarity">
    <text evidence="2">Belongs to the CpsD/CapB family.</text>
</comment>
<evidence type="ECO:0000256" key="2">
    <source>
        <dbReference type="ARBA" id="ARBA00007316"/>
    </source>
</evidence>
<feature type="coiled-coil region" evidence="16">
    <location>
        <begin position="378"/>
        <end position="415"/>
    </location>
</feature>
<comment type="catalytic activity">
    <reaction evidence="15">
        <text>L-tyrosyl-[protein] + ATP = O-phospho-L-tyrosyl-[protein] + ADP + H(+)</text>
        <dbReference type="Rhea" id="RHEA:10596"/>
        <dbReference type="Rhea" id="RHEA-COMP:10136"/>
        <dbReference type="Rhea" id="RHEA-COMP:20101"/>
        <dbReference type="ChEBI" id="CHEBI:15378"/>
        <dbReference type="ChEBI" id="CHEBI:30616"/>
        <dbReference type="ChEBI" id="CHEBI:46858"/>
        <dbReference type="ChEBI" id="CHEBI:61978"/>
        <dbReference type="ChEBI" id="CHEBI:456216"/>
        <dbReference type="EC" id="2.7.10.2"/>
    </reaction>
</comment>
<evidence type="ECO:0000256" key="16">
    <source>
        <dbReference type="SAM" id="Coils"/>
    </source>
</evidence>
<dbReference type="InterPro" id="IPR003856">
    <property type="entry name" value="LPS_length_determ_N"/>
</dbReference>
<keyword evidence="13 17" id="KW-0472">Membrane</keyword>
<accession>A0A1G5RFC2</accession>
<dbReference type="InterPro" id="IPR050445">
    <property type="entry name" value="Bact_polysacc_biosynth/exp"/>
</dbReference>
<feature type="transmembrane region" description="Helical" evidence="17">
    <location>
        <begin position="27"/>
        <end position="46"/>
    </location>
</feature>
<keyword evidence="8 17" id="KW-0812">Transmembrane</keyword>
<keyword evidence="5" id="KW-1003">Cell membrane</keyword>
<dbReference type="Pfam" id="PF13614">
    <property type="entry name" value="AAA_31"/>
    <property type="match status" value="1"/>
</dbReference>
<dbReference type="STRING" id="1156985.SAMN04488118_11357"/>
<keyword evidence="14" id="KW-0829">Tyrosine-protein kinase</keyword>
<keyword evidence="16" id="KW-0175">Coiled coil</keyword>
<keyword evidence="9" id="KW-0547">Nucleotide-binding</keyword>
<keyword evidence="7" id="KW-0808">Transferase</keyword>
<dbReference type="PANTHER" id="PTHR32309">
    <property type="entry name" value="TYROSINE-PROTEIN KINASE"/>
    <property type="match status" value="1"/>
</dbReference>
<dbReference type="AlphaFoldDB" id="A0A1G5RFC2"/>
<gene>
    <name evidence="21" type="ORF">SAMN04488118_11357</name>
</gene>
<dbReference type="CDD" id="cd05387">
    <property type="entry name" value="BY-kinase"/>
    <property type="match status" value="1"/>
</dbReference>
<dbReference type="GO" id="GO:0005886">
    <property type="term" value="C:plasma membrane"/>
    <property type="evidence" value="ECO:0007669"/>
    <property type="project" value="UniProtKB-SubCell"/>
</dbReference>
<dbReference type="InterPro" id="IPR005702">
    <property type="entry name" value="Wzc-like_C"/>
</dbReference>
<evidence type="ECO:0000256" key="13">
    <source>
        <dbReference type="ARBA" id="ARBA00023136"/>
    </source>
</evidence>
<protein>
    <recommendedName>
        <fullName evidence="4">non-specific protein-tyrosine kinase</fullName>
        <ecNumber evidence="4">2.7.10.2</ecNumber>
    </recommendedName>
</protein>
<feature type="transmembrane region" description="Helical" evidence="17">
    <location>
        <begin position="463"/>
        <end position="486"/>
    </location>
</feature>
<evidence type="ECO:0000313" key="22">
    <source>
        <dbReference type="Proteomes" id="UP000198767"/>
    </source>
</evidence>
<comment type="subcellular location">
    <subcellularLocation>
        <location evidence="1">Cell inner membrane</location>
        <topology evidence="1">Multi-pass membrane protein</topology>
    </subcellularLocation>
</comment>
<evidence type="ECO:0000256" key="15">
    <source>
        <dbReference type="ARBA" id="ARBA00051245"/>
    </source>
</evidence>
<dbReference type="GO" id="GO:0005524">
    <property type="term" value="F:ATP binding"/>
    <property type="evidence" value="ECO:0007669"/>
    <property type="project" value="UniProtKB-KW"/>
</dbReference>
<evidence type="ECO:0000256" key="8">
    <source>
        <dbReference type="ARBA" id="ARBA00022692"/>
    </source>
</evidence>
<feature type="domain" description="Polysaccharide chain length determinant N-terminal" evidence="18">
    <location>
        <begin position="19"/>
        <end position="108"/>
    </location>
</feature>
<keyword evidence="12 17" id="KW-1133">Transmembrane helix</keyword>
<dbReference type="Pfam" id="PF02706">
    <property type="entry name" value="Wzz"/>
    <property type="match status" value="1"/>
</dbReference>
<keyword evidence="6" id="KW-0997">Cell inner membrane</keyword>
<evidence type="ECO:0000256" key="6">
    <source>
        <dbReference type="ARBA" id="ARBA00022519"/>
    </source>
</evidence>